<keyword evidence="4 6" id="KW-1133">Transmembrane helix</keyword>
<feature type="transmembrane region" description="Helical" evidence="6">
    <location>
        <begin position="34"/>
        <end position="53"/>
    </location>
</feature>
<keyword evidence="3 6" id="KW-0812">Transmembrane</keyword>
<dbReference type="GO" id="GO:0005886">
    <property type="term" value="C:plasma membrane"/>
    <property type="evidence" value="ECO:0007669"/>
    <property type="project" value="UniProtKB-SubCell"/>
</dbReference>
<feature type="transmembrane region" description="Helical" evidence="6">
    <location>
        <begin position="124"/>
        <end position="143"/>
    </location>
</feature>
<comment type="function">
    <text evidence="6">Gustatory receptor which mediates acceptance or avoidance behavior, depending on its substrates.</text>
</comment>
<feature type="transmembrane region" description="Helical" evidence="6">
    <location>
        <begin position="163"/>
        <end position="183"/>
    </location>
</feature>
<feature type="transmembrane region" description="Helical" evidence="6">
    <location>
        <begin position="274"/>
        <end position="292"/>
    </location>
</feature>
<evidence type="ECO:0000313" key="7">
    <source>
        <dbReference type="EMBL" id="KAL0271458.1"/>
    </source>
</evidence>
<reference evidence="7" key="1">
    <citation type="journal article" date="2024" name="Gigascience">
        <title>Chromosome-level genome of the poultry shaft louse Menopon gallinae provides insight into the host-switching and adaptive evolution of parasitic lice.</title>
        <authorList>
            <person name="Xu Y."/>
            <person name="Ma L."/>
            <person name="Liu S."/>
            <person name="Liang Y."/>
            <person name="Liu Q."/>
            <person name="He Z."/>
            <person name="Tian L."/>
            <person name="Duan Y."/>
            <person name="Cai W."/>
            <person name="Li H."/>
            <person name="Song F."/>
        </authorList>
    </citation>
    <scope>NUCLEOTIDE SEQUENCE</scope>
    <source>
        <strain evidence="7">Cailab_2023a</strain>
    </source>
</reference>
<comment type="similarity">
    <text evidence="6">Belongs to the insect chemoreceptor superfamily. Gustatory receptor (GR) family.</text>
</comment>
<evidence type="ECO:0000256" key="4">
    <source>
        <dbReference type="ARBA" id="ARBA00022989"/>
    </source>
</evidence>
<dbReference type="InterPro" id="IPR013604">
    <property type="entry name" value="7TM_chemorcpt"/>
</dbReference>
<evidence type="ECO:0000256" key="6">
    <source>
        <dbReference type="RuleBase" id="RU363108"/>
    </source>
</evidence>
<sequence>MRRRIIGENILFSFSVTGIIPIQRDENYRINKKLVVYCRVVIAVLFGLQYFMMHVFQHMTTNSKFMSLIASLNSFGYCICCWSRLLSIHTRSPDVCKVMNTLVEHRRFRPSTVCGSSLLTEFLVLNYVIAECGVFFVALYVTMSQWNKPTSEKGIIVRFIMDYYFSSCDYLFLLICLNLYHIYKDTSKQLAQLLTIRNSVGRGRKYDSEQFRSLCNFHTHYSKLFDLVDEINDIFSKSNLMSFSYNPVLLVYLLFWAAQDEDNDDLPQVTPGRFVFWLYYYFSKTGGCLLVIKRIQQEYLNKALVAMCRKRQRFRRGVRFLYEEYQKVLDILNNINDCFSQVNFISILVGSCGNIFLVTRLTKLIALGNEPSDNFNKSEKVFFIYFFLTKAFCTLLITSMVEEQIEHSSFVLNGMYSDVGDTTVKEDVEILSLMILHRRVKFDACGFFRLDFSLLLSIFCFNETGNYFNGNNVSMLSDDQYDSNVCSNLNTVPKLVAEAVTNDYAT</sequence>
<proteinExistence type="inferred from homology"/>
<dbReference type="EMBL" id="JARGDH010000004">
    <property type="protein sequence ID" value="KAL0271458.1"/>
    <property type="molecule type" value="Genomic_DNA"/>
</dbReference>
<dbReference type="GO" id="GO:0050909">
    <property type="term" value="P:sensory perception of taste"/>
    <property type="evidence" value="ECO:0007669"/>
    <property type="project" value="InterPro"/>
</dbReference>
<feature type="transmembrane region" description="Helical" evidence="6">
    <location>
        <begin position="382"/>
        <end position="401"/>
    </location>
</feature>
<accession>A0AAW2HQ27</accession>
<dbReference type="Pfam" id="PF08395">
    <property type="entry name" value="7tm_7"/>
    <property type="match status" value="2"/>
</dbReference>
<evidence type="ECO:0000256" key="1">
    <source>
        <dbReference type="ARBA" id="ARBA00004651"/>
    </source>
</evidence>
<comment type="subcellular location">
    <subcellularLocation>
        <location evidence="1 6">Cell membrane</location>
        <topology evidence="1 6">Multi-pass membrane protein</topology>
    </subcellularLocation>
</comment>
<gene>
    <name evidence="7" type="ORF">PYX00_008546</name>
</gene>
<keyword evidence="6" id="KW-0675">Receptor</keyword>
<name>A0AAW2HQ27_9NEOP</name>
<organism evidence="7">
    <name type="scientific">Menopon gallinae</name>
    <name type="common">poultry shaft louse</name>
    <dbReference type="NCBI Taxonomy" id="328185"/>
    <lineage>
        <taxon>Eukaryota</taxon>
        <taxon>Metazoa</taxon>
        <taxon>Ecdysozoa</taxon>
        <taxon>Arthropoda</taxon>
        <taxon>Hexapoda</taxon>
        <taxon>Insecta</taxon>
        <taxon>Pterygota</taxon>
        <taxon>Neoptera</taxon>
        <taxon>Paraneoptera</taxon>
        <taxon>Psocodea</taxon>
        <taxon>Troctomorpha</taxon>
        <taxon>Phthiraptera</taxon>
        <taxon>Amblycera</taxon>
        <taxon>Menoponidae</taxon>
        <taxon>Menopon</taxon>
    </lineage>
</organism>
<keyword evidence="5 6" id="KW-0472">Membrane</keyword>
<dbReference type="AlphaFoldDB" id="A0AAW2HQ27"/>
<comment type="caution">
    <text evidence="7">The sequence shown here is derived from an EMBL/GenBank/DDBJ whole genome shotgun (WGS) entry which is preliminary data.</text>
</comment>
<evidence type="ECO:0000256" key="3">
    <source>
        <dbReference type="ARBA" id="ARBA00022692"/>
    </source>
</evidence>
<feature type="transmembrane region" description="Helical" evidence="6">
    <location>
        <begin position="240"/>
        <end position="258"/>
    </location>
</feature>
<evidence type="ECO:0000256" key="2">
    <source>
        <dbReference type="ARBA" id="ARBA00022475"/>
    </source>
</evidence>
<keyword evidence="6" id="KW-0807">Transducer</keyword>
<evidence type="ECO:0000256" key="5">
    <source>
        <dbReference type="ARBA" id="ARBA00023136"/>
    </source>
</evidence>
<protein>
    <recommendedName>
        <fullName evidence="6">Gustatory receptor</fullName>
    </recommendedName>
</protein>
<feature type="transmembrane region" description="Helical" evidence="6">
    <location>
        <begin position="65"/>
        <end position="85"/>
    </location>
</feature>
<dbReference type="GO" id="GO:0007165">
    <property type="term" value="P:signal transduction"/>
    <property type="evidence" value="ECO:0007669"/>
    <property type="project" value="UniProtKB-KW"/>
</dbReference>
<keyword evidence="2 6" id="KW-1003">Cell membrane</keyword>